<gene>
    <name evidence="1" type="ORF">GCM10011314_31950</name>
</gene>
<reference evidence="1" key="1">
    <citation type="journal article" date="2014" name="Int. J. Syst. Evol. Microbiol.">
        <title>Complete genome sequence of Corynebacterium casei LMG S-19264T (=DSM 44701T), isolated from a smear-ripened cheese.</title>
        <authorList>
            <consortium name="US DOE Joint Genome Institute (JGI-PGF)"/>
            <person name="Walter F."/>
            <person name="Albersmeier A."/>
            <person name="Kalinowski J."/>
            <person name="Ruckert C."/>
        </authorList>
    </citation>
    <scope>NUCLEOTIDE SEQUENCE</scope>
    <source>
        <strain evidence="1">CGMCC 1.10749</strain>
    </source>
</reference>
<organism evidence="1 2">
    <name type="scientific">Knoellia flava</name>
    <dbReference type="NCBI Taxonomy" id="913969"/>
    <lineage>
        <taxon>Bacteria</taxon>
        <taxon>Bacillati</taxon>
        <taxon>Actinomycetota</taxon>
        <taxon>Actinomycetes</taxon>
        <taxon>Micrococcales</taxon>
        <taxon>Intrasporangiaceae</taxon>
        <taxon>Knoellia</taxon>
    </lineage>
</organism>
<evidence type="ECO:0000313" key="2">
    <source>
        <dbReference type="Proteomes" id="UP000628079"/>
    </source>
</evidence>
<comment type="caution">
    <text evidence="1">The sequence shown here is derived from an EMBL/GenBank/DDBJ whole genome shotgun (WGS) entry which is preliminary data.</text>
</comment>
<evidence type="ECO:0000313" key="1">
    <source>
        <dbReference type="EMBL" id="GGB89714.1"/>
    </source>
</evidence>
<sequence>MSEQHPTDAATDARVAHTTHAWEGDVVVFHIGMTIRKPHRLDLWLPVLAAMPKMLAELERNRAAAARGEEEDLGFLGARTLIGGRGPWVVQWWRSTEQLYAYARMADRAHLPAWRAFNTAARRSPGAVGIWHETYAVPAGSVETIYGNGATVGLGAITGTVPVTRRGRTARERLGRRVVGGTVADG</sequence>
<dbReference type="RefSeq" id="WP_052117036.1">
    <property type="nucleotide sequence ID" value="NZ_BMEA01000005.1"/>
</dbReference>
<dbReference type="Pfam" id="PF13826">
    <property type="entry name" value="Monooxy_af470-like"/>
    <property type="match status" value="1"/>
</dbReference>
<dbReference type="InterPro" id="IPR025444">
    <property type="entry name" value="Monooxy_af470"/>
</dbReference>
<proteinExistence type="predicted"/>
<dbReference type="EMBL" id="BMEA01000005">
    <property type="protein sequence ID" value="GGB89714.1"/>
    <property type="molecule type" value="Genomic_DNA"/>
</dbReference>
<reference evidence="1" key="2">
    <citation type="submission" date="2020-09" db="EMBL/GenBank/DDBJ databases">
        <authorList>
            <person name="Sun Q."/>
            <person name="Zhou Y."/>
        </authorList>
    </citation>
    <scope>NUCLEOTIDE SEQUENCE</scope>
    <source>
        <strain evidence="1">CGMCC 1.10749</strain>
    </source>
</reference>
<name>A0A8H9FVA3_9MICO</name>
<protein>
    <submittedName>
        <fullName evidence="1">Transcriptional regulator</fullName>
    </submittedName>
</protein>
<dbReference type="AlphaFoldDB" id="A0A8H9FVA3"/>
<accession>A0A8H9FVA3</accession>
<dbReference type="Proteomes" id="UP000628079">
    <property type="component" value="Unassembled WGS sequence"/>
</dbReference>